<dbReference type="PANTHER" id="PTHR10000">
    <property type="entry name" value="PHOSPHOSERINE PHOSPHATASE"/>
    <property type="match status" value="1"/>
</dbReference>
<evidence type="ECO:0000313" key="2">
    <source>
        <dbReference type="EMBL" id="TGO05346.1"/>
    </source>
</evidence>
<dbReference type="GO" id="GO:0000287">
    <property type="term" value="F:magnesium ion binding"/>
    <property type="evidence" value="ECO:0007669"/>
    <property type="project" value="TreeGrafter"/>
</dbReference>
<dbReference type="PANTHER" id="PTHR10000:SF8">
    <property type="entry name" value="HAD SUPERFAMILY HYDROLASE-LIKE, TYPE 3"/>
    <property type="match status" value="1"/>
</dbReference>
<sequence>MSAAEYEADSAGEFDPTENLGLDAPAGVEPPPSFHPDLTAAAGITAGPDTLVTLDIDGTLLGHDGTLSVAVRDAVAALRASGTHVVLATGRGTPAVLPVARELGLTHGWAVCSNGAVTIRLDADLEDGYEFVDVVTFDPAPAVSLLLAEAPDVLVAVEDLGRGFKVNRPFPVGELGDPVEVVTLEELLAAPVARVTLRAPGRSSQEFVDLVGRAGMRGVTYAVGWTAWLDITPDGVSKASALERIRERVGVESSRTLAAGDGQNDREMLGWAALGVAMGNADDGTIACADAVTGRIEHDGVVAVLRSVLG</sequence>
<organism evidence="2 3">
    <name type="scientific">Serinibacter arcticus</name>
    <dbReference type="NCBI Taxonomy" id="1655435"/>
    <lineage>
        <taxon>Bacteria</taxon>
        <taxon>Bacillati</taxon>
        <taxon>Actinomycetota</taxon>
        <taxon>Actinomycetes</taxon>
        <taxon>Micrococcales</taxon>
        <taxon>Beutenbergiaceae</taxon>
        <taxon>Serinibacter</taxon>
    </lineage>
</organism>
<evidence type="ECO:0000256" key="1">
    <source>
        <dbReference type="SAM" id="MobiDB-lite"/>
    </source>
</evidence>
<dbReference type="Proteomes" id="UP000297318">
    <property type="component" value="Unassembled WGS sequence"/>
</dbReference>
<dbReference type="SUPFAM" id="SSF56784">
    <property type="entry name" value="HAD-like"/>
    <property type="match status" value="1"/>
</dbReference>
<dbReference type="InterPro" id="IPR036412">
    <property type="entry name" value="HAD-like_sf"/>
</dbReference>
<feature type="region of interest" description="Disordered" evidence="1">
    <location>
        <begin position="1"/>
        <end position="40"/>
    </location>
</feature>
<dbReference type="Gene3D" id="3.30.1240.10">
    <property type="match status" value="1"/>
</dbReference>
<protein>
    <submittedName>
        <fullName evidence="2">HAD-superfamily hydrolase, subfamily IIB</fullName>
    </submittedName>
</protein>
<accession>A0A4Z1E0E8</accession>
<keyword evidence="2" id="KW-0378">Hydrolase</keyword>
<dbReference type="RefSeq" id="WP_332888463.1">
    <property type="nucleotide sequence ID" value="NZ_RHPJ01000002.1"/>
</dbReference>
<comment type="caution">
    <text evidence="2">The sequence shown here is derived from an EMBL/GenBank/DDBJ whole genome shotgun (WGS) entry which is preliminary data.</text>
</comment>
<dbReference type="GO" id="GO:0005829">
    <property type="term" value="C:cytosol"/>
    <property type="evidence" value="ECO:0007669"/>
    <property type="project" value="TreeGrafter"/>
</dbReference>
<dbReference type="AlphaFoldDB" id="A0A4Z1E0E8"/>
<dbReference type="Gene3D" id="3.40.50.1000">
    <property type="entry name" value="HAD superfamily/HAD-like"/>
    <property type="match status" value="1"/>
</dbReference>
<dbReference type="Pfam" id="PF08282">
    <property type="entry name" value="Hydrolase_3"/>
    <property type="match status" value="2"/>
</dbReference>
<dbReference type="GO" id="GO:0016791">
    <property type="term" value="F:phosphatase activity"/>
    <property type="evidence" value="ECO:0007669"/>
    <property type="project" value="UniProtKB-ARBA"/>
</dbReference>
<dbReference type="InterPro" id="IPR023214">
    <property type="entry name" value="HAD_sf"/>
</dbReference>
<keyword evidence="3" id="KW-1185">Reference proteome</keyword>
<name>A0A4Z1E0E8_9MICO</name>
<gene>
    <name evidence="2" type="ORF">SERN_1350</name>
</gene>
<proteinExistence type="predicted"/>
<dbReference type="EMBL" id="RHPJ01000002">
    <property type="protein sequence ID" value="TGO05346.1"/>
    <property type="molecule type" value="Genomic_DNA"/>
</dbReference>
<evidence type="ECO:0000313" key="3">
    <source>
        <dbReference type="Proteomes" id="UP000297318"/>
    </source>
</evidence>
<reference evidence="2 3" key="1">
    <citation type="submission" date="2018-11" db="EMBL/GenBank/DDBJ databases">
        <title>Complete genome sequencing of the Actinobacteria Serinibacter sp. K3-2.</title>
        <authorList>
            <person name="Rakitin A.L."/>
            <person name="Beletsky A.V."/>
            <person name="Mardanov A.V."/>
            <person name="Ravin N.V."/>
            <person name="Gromova A.S."/>
            <person name="Filippova S.N."/>
            <person name="Gal'Chenko V.F."/>
        </authorList>
    </citation>
    <scope>NUCLEOTIDE SEQUENCE [LARGE SCALE GENOMIC DNA]</scope>
    <source>
        <strain evidence="2 3">K3-2</strain>
    </source>
</reference>
<feature type="compositionally biased region" description="Acidic residues" evidence="1">
    <location>
        <begin position="1"/>
        <end position="16"/>
    </location>
</feature>